<comment type="caution">
    <text evidence="1">The sequence shown here is derived from an EMBL/GenBank/DDBJ whole genome shotgun (WGS) entry which is preliminary data.</text>
</comment>
<dbReference type="EMBL" id="JAABOP010000001">
    <property type="protein sequence ID" value="NER09812.1"/>
    <property type="molecule type" value="Genomic_DNA"/>
</dbReference>
<sequence length="373" mass="41591">MRPSHFLGFCLILLAFNSCSKDSAPGIEQEEVILPDFRLIGEDASSVYQYSYDGSSQTGVEANLTQNLGVDPLYLTLRQVGEVVSFYSFASNRFSLIQLNSLTGQSAAFPDFYTVSDERAITWGANSEDLIFLGYYSPKGSRDFGLRTLDPTDGSFTDLPIALNIQQAYAPLYHRQRLMFTYRDGSGAYKIGIFNTESRTLMVTLDFNSGIPNILIDDLGNIGIMIGLGNSQFVYQVLDIETLDLLSETPFTLEVFLPPGPLQGSVFGSTLFYTNFLAQPSEVPFGPAYFNFETNTNFMIDIIEIIRQVEDETGTEVEPTAIRYYEETETFLVGYAHADLREEVEGGVLVISKTGLLQERIALPFVPTFFIRP</sequence>
<dbReference type="AlphaFoldDB" id="A0A6P0UB45"/>
<protein>
    <recommendedName>
        <fullName evidence="3">DUF4221 domain-containing protein</fullName>
    </recommendedName>
</protein>
<accession>A0A6P0UB45</accession>
<evidence type="ECO:0008006" key="3">
    <source>
        <dbReference type="Google" id="ProtNLM"/>
    </source>
</evidence>
<name>A0A6P0UB45_9FLAO</name>
<organism evidence="1 2">
    <name type="scientific">Muriicola jejuensis</name>
    <dbReference type="NCBI Taxonomy" id="504488"/>
    <lineage>
        <taxon>Bacteria</taxon>
        <taxon>Pseudomonadati</taxon>
        <taxon>Bacteroidota</taxon>
        <taxon>Flavobacteriia</taxon>
        <taxon>Flavobacteriales</taxon>
        <taxon>Flavobacteriaceae</taxon>
        <taxon>Muriicola</taxon>
    </lineage>
</organism>
<evidence type="ECO:0000313" key="2">
    <source>
        <dbReference type="Proteomes" id="UP000468443"/>
    </source>
</evidence>
<keyword evidence="2" id="KW-1185">Reference proteome</keyword>
<dbReference type="Proteomes" id="UP000468443">
    <property type="component" value="Unassembled WGS sequence"/>
</dbReference>
<proteinExistence type="predicted"/>
<evidence type="ECO:0000313" key="1">
    <source>
        <dbReference type="EMBL" id="NER09812.1"/>
    </source>
</evidence>
<reference evidence="1 2" key="1">
    <citation type="submission" date="2020-01" db="EMBL/GenBank/DDBJ databases">
        <title>Muriicola jejuensis KCTC 22299.</title>
        <authorList>
            <person name="Wang G."/>
        </authorList>
    </citation>
    <scope>NUCLEOTIDE SEQUENCE [LARGE SCALE GENOMIC DNA]</scope>
    <source>
        <strain evidence="1 2">KCTC 22299</strain>
    </source>
</reference>
<gene>
    <name evidence="1" type="ORF">GWK09_04750</name>
</gene>
<dbReference type="RefSeq" id="WP_163691849.1">
    <property type="nucleotide sequence ID" value="NZ_FXTW01000001.1"/>
</dbReference>
<dbReference type="SUPFAM" id="SSF69304">
    <property type="entry name" value="Tricorn protease N-terminal domain"/>
    <property type="match status" value="1"/>
</dbReference>